<dbReference type="InterPro" id="IPR001647">
    <property type="entry name" value="HTH_TetR"/>
</dbReference>
<dbReference type="PANTHER" id="PTHR43479:SF22">
    <property type="entry name" value="TRANSCRIPTIONAL REGULATOR, TETR FAMILY"/>
    <property type="match status" value="1"/>
</dbReference>
<feature type="domain" description="HTH tetR-type" evidence="3">
    <location>
        <begin position="6"/>
        <end position="66"/>
    </location>
</feature>
<dbReference type="Gene3D" id="1.10.10.60">
    <property type="entry name" value="Homeodomain-like"/>
    <property type="match status" value="1"/>
</dbReference>
<reference evidence="4 5" key="1">
    <citation type="submission" date="2024-04" db="EMBL/GenBank/DDBJ databases">
        <title>draft genome sequnece of Paenibacillus filicis.</title>
        <authorList>
            <person name="Kim D.-U."/>
        </authorList>
    </citation>
    <scope>NUCLEOTIDE SEQUENCE [LARGE SCALE GENOMIC DNA]</scope>
    <source>
        <strain evidence="4 5">KACC14197</strain>
    </source>
</reference>
<dbReference type="Pfam" id="PF00440">
    <property type="entry name" value="TetR_N"/>
    <property type="match status" value="1"/>
</dbReference>
<comment type="caution">
    <text evidence="4">The sequence shown here is derived from an EMBL/GenBank/DDBJ whole genome shotgun (WGS) entry which is preliminary data.</text>
</comment>
<sequence length="295" mass="34763">MEELEELKRRQILHTAKAVFIEKGYIAASMKDIADACSMAKGSIYKVFESKEDLFTAVFEDCHRTMFEQARELDHSRDGAPPMERLRRKIEFQLQYMLENYFFMSEFRELPIIHNEKFIVAWKKKRAALLTWHRDCLHEAYGEQIETYIWDLVALFRGQQREYITYAHQQVIALPMAELAHFCVERIDALVRDMLVRKPQPVLNETTAYFNHINPIDPGTKVRTIDEFLQAVIDKIQELPGADDTRQELLEVSALLREELGRAAPNRTLLRVYMTFLETEVELRSYVRQLNLMVK</sequence>
<keyword evidence="5" id="KW-1185">Reference proteome</keyword>
<dbReference type="PANTHER" id="PTHR43479">
    <property type="entry name" value="ACREF/ENVCD OPERON REPRESSOR-RELATED"/>
    <property type="match status" value="1"/>
</dbReference>
<evidence type="ECO:0000259" key="3">
    <source>
        <dbReference type="PROSITE" id="PS50977"/>
    </source>
</evidence>
<keyword evidence="1 2" id="KW-0238">DNA-binding</keyword>
<name>A0ABU9DF93_9BACL</name>
<proteinExistence type="predicted"/>
<organism evidence="4 5">
    <name type="scientific">Paenibacillus filicis</name>
    <dbReference type="NCBI Taxonomy" id="669464"/>
    <lineage>
        <taxon>Bacteria</taxon>
        <taxon>Bacillati</taxon>
        <taxon>Bacillota</taxon>
        <taxon>Bacilli</taxon>
        <taxon>Bacillales</taxon>
        <taxon>Paenibacillaceae</taxon>
        <taxon>Paenibacillus</taxon>
    </lineage>
</organism>
<dbReference type="PRINTS" id="PR00455">
    <property type="entry name" value="HTHTETR"/>
</dbReference>
<dbReference type="PROSITE" id="PS50977">
    <property type="entry name" value="HTH_TETR_2"/>
    <property type="match status" value="1"/>
</dbReference>
<dbReference type="InterPro" id="IPR050624">
    <property type="entry name" value="HTH-type_Tx_Regulator"/>
</dbReference>
<evidence type="ECO:0000313" key="5">
    <source>
        <dbReference type="Proteomes" id="UP001469365"/>
    </source>
</evidence>
<dbReference type="RefSeq" id="WP_341414079.1">
    <property type="nucleotide sequence ID" value="NZ_JBBPCC010000001.1"/>
</dbReference>
<dbReference type="Proteomes" id="UP001469365">
    <property type="component" value="Unassembled WGS sequence"/>
</dbReference>
<evidence type="ECO:0000313" key="4">
    <source>
        <dbReference type="EMBL" id="MEK8126418.1"/>
    </source>
</evidence>
<accession>A0ABU9DF93</accession>
<gene>
    <name evidence="4" type="ORF">WMW72_00660</name>
</gene>
<dbReference type="SUPFAM" id="SSF46689">
    <property type="entry name" value="Homeodomain-like"/>
    <property type="match status" value="1"/>
</dbReference>
<dbReference type="InterPro" id="IPR009057">
    <property type="entry name" value="Homeodomain-like_sf"/>
</dbReference>
<dbReference type="EMBL" id="JBBPCC010000001">
    <property type="protein sequence ID" value="MEK8126418.1"/>
    <property type="molecule type" value="Genomic_DNA"/>
</dbReference>
<feature type="DNA-binding region" description="H-T-H motif" evidence="2">
    <location>
        <begin position="29"/>
        <end position="48"/>
    </location>
</feature>
<dbReference type="Gene3D" id="1.10.357.10">
    <property type="entry name" value="Tetracycline Repressor, domain 2"/>
    <property type="match status" value="1"/>
</dbReference>
<evidence type="ECO:0000256" key="2">
    <source>
        <dbReference type="PROSITE-ProRule" id="PRU00335"/>
    </source>
</evidence>
<evidence type="ECO:0000256" key="1">
    <source>
        <dbReference type="ARBA" id="ARBA00023125"/>
    </source>
</evidence>
<protein>
    <submittedName>
        <fullName evidence="4">Helix-turn-helix domain-containing protein</fullName>
    </submittedName>
</protein>